<dbReference type="Pfam" id="PF00856">
    <property type="entry name" value="SET"/>
    <property type="match status" value="1"/>
</dbReference>
<sequence length="567" mass="62413">MLAAISNGGQGRKKFIFSDLAEVASRVARPDGKPGRQLKIIKKKFPNPPFPHTLAHNPSELARPRPATLLLSTSTVPHSLLQIQTAMLASSASKPFLSTASLRLLSLTRRRSLTCFANRLVAHPPDLLRWVRREGGSVHPNLTISDDSDLGLGVFSTGEISAGSELIDLPSHLPLRWNRPAGPTSDKDDSVLAQMAEQIPEELWAMRLGLRLLQERAKDDSFWWPYVSNLPETFTVPIFFSGEDIKNLQYAPLLHQVNLRCRFLFNFEKQVKTLLNDISQMDHPFGGQDVNSASLGWAMSAVSSRAFRLHGKALPNGRHEEVPMLLPLIDMCNHSFTPNASIVQERDASSPNMSVKVVVDKEIEQNTPVTLNYGCLSNDLFLLDYGFVVPSNPYDQVELRYDGTLLDAASMAAGVSSPNCSSPTKWQQDILSKLNLLGDKALLKVTLGGPELIDGRLLAALRVLISSDKELAQKHSLDTLMVLGDGDPPLGASVEAAALRTVIALCVISLEHFPTKIMQDESVIKADVSPATQLAVQFRMQKKLMLVDLTRKLSQRVKMLSKEKSTA</sequence>
<evidence type="ECO:0000256" key="3">
    <source>
        <dbReference type="ARBA" id="ARBA00022691"/>
    </source>
</evidence>
<dbReference type="Gene3D" id="3.90.1420.10">
    <property type="entry name" value="Rubisco LSMT, substrate-binding domain"/>
    <property type="match status" value="1"/>
</dbReference>
<dbReference type="InterPro" id="IPR050600">
    <property type="entry name" value="SETD3_SETD6_MTase"/>
</dbReference>
<dbReference type="CDD" id="cd10527">
    <property type="entry name" value="SET_LSMT"/>
    <property type="match status" value="1"/>
</dbReference>
<dbReference type="PROSITE" id="PS50280">
    <property type="entry name" value="SET"/>
    <property type="match status" value="1"/>
</dbReference>
<dbReference type="InterPro" id="IPR046341">
    <property type="entry name" value="SET_dom_sf"/>
</dbReference>
<dbReference type="GO" id="GO:0016279">
    <property type="term" value="F:protein-lysine N-methyltransferase activity"/>
    <property type="evidence" value="ECO:0007669"/>
    <property type="project" value="TreeGrafter"/>
</dbReference>
<dbReference type="EMBL" id="JAMRDG010000001">
    <property type="protein sequence ID" value="KAJ3699350.1"/>
    <property type="molecule type" value="Genomic_DNA"/>
</dbReference>
<dbReference type="SMART" id="SM00317">
    <property type="entry name" value="SET"/>
    <property type="match status" value="1"/>
</dbReference>
<dbReference type="InterPro" id="IPR036464">
    <property type="entry name" value="Rubisco_LSMT_subst-bd_sf"/>
</dbReference>
<dbReference type="InterPro" id="IPR015353">
    <property type="entry name" value="Rubisco_LSMT_subst-bd"/>
</dbReference>
<evidence type="ECO:0000313" key="6">
    <source>
        <dbReference type="Proteomes" id="UP001210211"/>
    </source>
</evidence>
<dbReference type="GO" id="GO:0032259">
    <property type="term" value="P:methylation"/>
    <property type="evidence" value="ECO:0007669"/>
    <property type="project" value="UniProtKB-KW"/>
</dbReference>
<evidence type="ECO:0000313" key="5">
    <source>
        <dbReference type="EMBL" id="KAJ3699350.1"/>
    </source>
</evidence>
<name>A0AAD5ZK34_9POAL</name>
<accession>A0AAD5ZK34</accession>
<gene>
    <name evidence="5" type="ORF">LUZ61_003055</name>
</gene>
<keyword evidence="1" id="KW-0489">Methyltransferase</keyword>
<evidence type="ECO:0000259" key="4">
    <source>
        <dbReference type="PROSITE" id="PS50280"/>
    </source>
</evidence>
<proteinExistence type="predicted"/>
<protein>
    <recommendedName>
        <fullName evidence="4">SET domain-containing protein</fullName>
    </recommendedName>
</protein>
<keyword evidence="3" id="KW-0949">S-adenosyl-L-methionine</keyword>
<dbReference type="AlphaFoldDB" id="A0AAD5ZK34"/>
<dbReference type="FunFam" id="3.90.1410.10:FF:000009">
    <property type="entry name" value="Histone-lysine N-methyltransferase setd3"/>
    <property type="match status" value="1"/>
</dbReference>
<comment type="caution">
    <text evidence="5">The sequence shown here is derived from an EMBL/GenBank/DDBJ whole genome shotgun (WGS) entry which is preliminary data.</text>
</comment>
<dbReference type="Pfam" id="PF09273">
    <property type="entry name" value="Rubis-subs-bind"/>
    <property type="match status" value="1"/>
</dbReference>
<dbReference type="PANTHER" id="PTHR13271:SF116">
    <property type="entry name" value="F21J9.27"/>
    <property type="match status" value="1"/>
</dbReference>
<feature type="domain" description="SET" evidence="4">
    <location>
        <begin position="140"/>
        <end position="374"/>
    </location>
</feature>
<keyword evidence="2" id="KW-0808">Transferase</keyword>
<dbReference type="SUPFAM" id="SSF81822">
    <property type="entry name" value="RuBisCo LSMT C-terminal, substrate-binding domain"/>
    <property type="match status" value="1"/>
</dbReference>
<dbReference type="SUPFAM" id="SSF82199">
    <property type="entry name" value="SET domain"/>
    <property type="match status" value="1"/>
</dbReference>
<dbReference type="InterPro" id="IPR001214">
    <property type="entry name" value="SET_dom"/>
</dbReference>
<dbReference type="Proteomes" id="UP001210211">
    <property type="component" value="Unassembled WGS sequence"/>
</dbReference>
<reference evidence="5 6" key="1">
    <citation type="journal article" date="2022" name="Cell">
        <title>Repeat-based holocentromeres influence genome architecture and karyotype evolution.</title>
        <authorList>
            <person name="Hofstatter P.G."/>
            <person name="Thangavel G."/>
            <person name="Lux T."/>
            <person name="Neumann P."/>
            <person name="Vondrak T."/>
            <person name="Novak P."/>
            <person name="Zhang M."/>
            <person name="Costa L."/>
            <person name="Castellani M."/>
            <person name="Scott A."/>
            <person name="Toegelov H."/>
            <person name="Fuchs J."/>
            <person name="Mata-Sucre Y."/>
            <person name="Dias Y."/>
            <person name="Vanzela A.L.L."/>
            <person name="Huettel B."/>
            <person name="Almeida C.C.S."/>
            <person name="Simkova H."/>
            <person name="Souza G."/>
            <person name="Pedrosa-Harand A."/>
            <person name="Macas J."/>
            <person name="Mayer K.F.X."/>
            <person name="Houben A."/>
            <person name="Marques A."/>
        </authorList>
    </citation>
    <scope>NUCLEOTIDE SEQUENCE [LARGE SCALE GENOMIC DNA]</scope>
    <source>
        <strain evidence="5">RhyTen1mFocal</strain>
    </source>
</reference>
<evidence type="ECO:0000256" key="2">
    <source>
        <dbReference type="ARBA" id="ARBA00022679"/>
    </source>
</evidence>
<organism evidence="5 6">
    <name type="scientific">Rhynchospora tenuis</name>
    <dbReference type="NCBI Taxonomy" id="198213"/>
    <lineage>
        <taxon>Eukaryota</taxon>
        <taxon>Viridiplantae</taxon>
        <taxon>Streptophyta</taxon>
        <taxon>Embryophyta</taxon>
        <taxon>Tracheophyta</taxon>
        <taxon>Spermatophyta</taxon>
        <taxon>Magnoliopsida</taxon>
        <taxon>Liliopsida</taxon>
        <taxon>Poales</taxon>
        <taxon>Cyperaceae</taxon>
        <taxon>Cyperoideae</taxon>
        <taxon>Rhynchosporeae</taxon>
        <taxon>Rhynchospora</taxon>
    </lineage>
</organism>
<dbReference type="Gene3D" id="3.90.1410.10">
    <property type="entry name" value="set domain protein methyltransferase, domain 1"/>
    <property type="match status" value="1"/>
</dbReference>
<evidence type="ECO:0000256" key="1">
    <source>
        <dbReference type="ARBA" id="ARBA00022603"/>
    </source>
</evidence>
<dbReference type="PANTHER" id="PTHR13271">
    <property type="entry name" value="UNCHARACTERIZED PUTATIVE METHYLTRANSFERASE"/>
    <property type="match status" value="1"/>
</dbReference>
<keyword evidence="6" id="KW-1185">Reference proteome</keyword>